<protein>
    <submittedName>
        <fullName evidence="1">Uncharacterized protein</fullName>
    </submittedName>
</protein>
<reference evidence="1" key="1">
    <citation type="submission" date="2022-07" db="EMBL/GenBank/DDBJ databases">
        <authorList>
            <person name="Trinca V."/>
            <person name="Uliana J.V.C."/>
            <person name="Torres T.T."/>
            <person name="Ward R.J."/>
            <person name="Monesi N."/>
        </authorList>
    </citation>
    <scope>NUCLEOTIDE SEQUENCE</scope>
    <source>
        <strain evidence="1">HSMRA1968</strain>
        <tissue evidence="1">Whole embryos</tissue>
    </source>
</reference>
<sequence length="16" mass="1938">MHRKTNIAKCIYILAY</sequence>
<organism evidence="1 2">
    <name type="scientific">Pseudolycoriella hygida</name>
    <dbReference type="NCBI Taxonomy" id="35572"/>
    <lineage>
        <taxon>Eukaryota</taxon>
        <taxon>Metazoa</taxon>
        <taxon>Ecdysozoa</taxon>
        <taxon>Arthropoda</taxon>
        <taxon>Hexapoda</taxon>
        <taxon>Insecta</taxon>
        <taxon>Pterygota</taxon>
        <taxon>Neoptera</taxon>
        <taxon>Endopterygota</taxon>
        <taxon>Diptera</taxon>
        <taxon>Nematocera</taxon>
        <taxon>Sciaroidea</taxon>
        <taxon>Sciaridae</taxon>
        <taxon>Pseudolycoriella</taxon>
    </lineage>
</organism>
<gene>
    <name evidence="1" type="ORF">Bhyg_17849</name>
</gene>
<keyword evidence="2" id="KW-1185">Reference proteome</keyword>
<accession>A0A9Q0MMS3</accession>
<comment type="caution">
    <text evidence="1">The sequence shown here is derived from an EMBL/GenBank/DDBJ whole genome shotgun (WGS) entry which is preliminary data.</text>
</comment>
<dbReference type="AlphaFoldDB" id="A0A9Q0MMS3"/>
<proteinExistence type="predicted"/>
<feature type="non-terminal residue" evidence="1">
    <location>
        <position position="16"/>
    </location>
</feature>
<evidence type="ECO:0000313" key="2">
    <source>
        <dbReference type="Proteomes" id="UP001151699"/>
    </source>
</evidence>
<evidence type="ECO:0000313" key="1">
    <source>
        <dbReference type="EMBL" id="KAJ6634480.1"/>
    </source>
</evidence>
<dbReference type="EMBL" id="WJQU01000138">
    <property type="protein sequence ID" value="KAJ6634480.1"/>
    <property type="molecule type" value="Genomic_DNA"/>
</dbReference>
<name>A0A9Q0MMS3_9DIPT</name>
<dbReference type="Proteomes" id="UP001151699">
    <property type="component" value="Unassembled WGS sequence"/>
</dbReference>